<dbReference type="PANTHER" id="PTHR47572:SF4">
    <property type="entry name" value="LACTONASE DRP35"/>
    <property type="match status" value="1"/>
</dbReference>
<dbReference type="InterPro" id="IPR013658">
    <property type="entry name" value="SGL"/>
</dbReference>
<dbReference type="SUPFAM" id="SSF63829">
    <property type="entry name" value="Calcium-dependent phosphotriesterase"/>
    <property type="match status" value="1"/>
</dbReference>
<keyword evidence="1" id="KW-0378">Hydrolase</keyword>
<dbReference type="Pfam" id="PF08450">
    <property type="entry name" value="SGL"/>
    <property type="match status" value="2"/>
</dbReference>
<evidence type="ECO:0000313" key="5">
    <source>
        <dbReference type="Proteomes" id="UP001597641"/>
    </source>
</evidence>
<feature type="chain" id="PRO_5045930566" evidence="2">
    <location>
        <begin position="34"/>
        <end position="350"/>
    </location>
</feature>
<dbReference type="Proteomes" id="UP001597641">
    <property type="component" value="Unassembled WGS sequence"/>
</dbReference>
<accession>A0ABW6C019</accession>
<proteinExistence type="predicted"/>
<evidence type="ECO:0000259" key="3">
    <source>
        <dbReference type="Pfam" id="PF08450"/>
    </source>
</evidence>
<protein>
    <submittedName>
        <fullName evidence="4">SMP-30/gluconolactonase/LRE family protein</fullName>
    </submittedName>
</protein>
<evidence type="ECO:0000256" key="2">
    <source>
        <dbReference type="SAM" id="SignalP"/>
    </source>
</evidence>
<keyword evidence="5" id="KW-1185">Reference proteome</keyword>
<name>A0ABW6C019_9BACT</name>
<evidence type="ECO:0000313" key="4">
    <source>
        <dbReference type="EMBL" id="MFD3003323.1"/>
    </source>
</evidence>
<dbReference type="PANTHER" id="PTHR47572">
    <property type="entry name" value="LIPOPROTEIN-RELATED"/>
    <property type="match status" value="1"/>
</dbReference>
<evidence type="ECO:0000256" key="1">
    <source>
        <dbReference type="ARBA" id="ARBA00022801"/>
    </source>
</evidence>
<feature type="signal peptide" evidence="2">
    <location>
        <begin position="1"/>
        <end position="33"/>
    </location>
</feature>
<comment type="caution">
    <text evidence="4">The sequence shown here is derived from an EMBL/GenBank/DDBJ whole genome shotgun (WGS) entry which is preliminary data.</text>
</comment>
<dbReference type="EMBL" id="JBHUOX010000027">
    <property type="protein sequence ID" value="MFD3003323.1"/>
    <property type="molecule type" value="Genomic_DNA"/>
</dbReference>
<dbReference type="Gene3D" id="2.120.10.30">
    <property type="entry name" value="TolB, C-terminal domain"/>
    <property type="match status" value="1"/>
</dbReference>
<keyword evidence="2" id="KW-0732">Signal</keyword>
<sequence length="350" mass="37928">MDVKLNRRTSKTSSLQAIVLILLVLLVQSNALAQQTTEAEIVAADATVREVFSGGETQLEGPAMSPDGMLYFCDLPLTNGVPGKAGIIWRLNPMTGESSVFRSPSGMANGLTFDAAGNLIACEGADFGGRRVTKTDMKTGKSIIIAGLYQGKSFNAPNDVTVDEQGRVYFTDPRYIGHEPLEQHVMGVYRIDKDGSVHLVAANVAKPNGIAISPDQKTLYVTNCDQPGDGNSRFLPDDLKAVRPTGEGFILAYSLLPDGSLQLRGKFIDYGTNCPDGLAIDREGNLYIGVWERLEVYSPQGKKIAEIKVPEAVNMCFGRGRFSKILFIAGGKSIYAIDVKKEGYHLPFKK</sequence>
<reference evidence="5" key="1">
    <citation type="journal article" date="2019" name="Int. J. Syst. Evol. Microbiol.">
        <title>The Global Catalogue of Microorganisms (GCM) 10K type strain sequencing project: providing services to taxonomists for standard genome sequencing and annotation.</title>
        <authorList>
            <consortium name="The Broad Institute Genomics Platform"/>
            <consortium name="The Broad Institute Genome Sequencing Center for Infectious Disease"/>
            <person name="Wu L."/>
            <person name="Ma J."/>
        </authorList>
    </citation>
    <scope>NUCLEOTIDE SEQUENCE [LARGE SCALE GENOMIC DNA]</scope>
    <source>
        <strain evidence="5">KCTC 23984</strain>
    </source>
</reference>
<dbReference type="InterPro" id="IPR011042">
    <property type="entry name" value="6-blade_b-propeller_TolB-like"/>
</dbReference>
<feature type="domain" description="SMP-30/Gluconolactonase/LRE-like region" evidence="3">
    <location>
        <begin position="248"/>
        <end position="328"/>
    </location>
</feature>
<dbReference type="RefSeq" id="WP_377490482.1">
    <property type="nucleotide sequence ID" value="NZ_JBHUOX010000027.1"/>
</dbReference>
<feature type="domain" description="SMP-30/Gluconolactonase/LRE-like region" evidence="3">
    <location>
        <begin position="85"/>
        <end position="223"/>
    </location>
</feature>
<dbReference type="InterPro" id="IPR051262">
    <property type="entry name" value="SMP-30/CGR1_Lactonase"/>
</dbReference>
<gene>
    <name evidence="4" type="ORF">ACFS7Z_23385</name>
</gene>
<organism evidence="4 5">
    <name type="scientific">Pontibacter toksunensis</name>
    <dbReference type="NCBI Taxonomy" id="1332631"/>
    <lineage>
        <taxon>Bacteria</taxon>
        <taxon>Pseudomonadati</taxon>
        <taxon>Bacteroidota</taxon>
        <taxon>Cytophagia</taxon>
        <taxon>Cytophagales</taxon>
        <taxon>Hymenobacteraceae</taxon>
        <taxon>Pontibacter</taxon>
    </lineage>
</organism>